<evidence type="ECO:0000256" key="2">
    <source>
        <dbReference type="SAM" id="Coils"/>
    </source>
</evidence>
<keyword evidence="2" id="KW-0175">Coiled coil</keyword>
<dbReference type="SMART" id="SM00530">
    <property type="entry name" value="HTH_XRE"/>
    <property type="match status" value="1"/>
</dbReference>
<feature type="domain" description="HTH cro/C1-type" evidence="4">
    <location>
        <begin position="7"/>
        <end position="61"/>
    </location>
</feature>
<organism evidence="5 6">
    <name type="scientific">Xanthocytophaga flava</name>
    <dbReference type="NCBI Taxonomy" id="3048013"/>
    <lineage>
        <taxon>Bacteria</taxon>
        <taxon>Pseudomonadati</taxon>
        <taxon>Bacteroidota</taxon>
        <taxon>Cytophagia</taxon>
        <taxon>Cytophagales</taxon>
        <taxon>Rhodocytophagaceae</taxon>
        <taxon>Xanthocytophaga</taxon>
    </lineage>
</organism>
<evidence type="ECO:0000256" key="3">
    <source>
        <dbReference type="SAM" id="MobiDB-lite"/>
    </source>
</evidence>
<dbReference type="InterPro" id="IPR001387">
    <property type="entry name" value="Cro/C1-type_HTH"/>
</dbReference>
<gene>
    <name evidence="5" type="ORF">QNI19_16585</name>
</gene>
<feature type="compositionally biased region" description="Acidic residues" evidence="3">
    <location>
        <begin position="117"/>
        <end position="127"/>
    </location>
</feature>
<dbReference type="SUPFAM" id="SSF47413">
    <property type="entry name" value="lambda repressor-like DNA-binding domains"/>
    <property type="match status" value="1"/>
</dbReference>
<dbReference type="InterPro" id="IPR010982">
    <property type="entry name" value="Lambda_DNA-bd_dom_sf"/>
</dbReference>
<dbReference type="PROSITE" id="PS50943">
    <property type="entry name" value="HTH_CROC1"/>
    <property type="match status" value="1"/>
</dbReference>
<dbReference type="Proteomes" id="UP001228581">
    <property type="component" value="Unassembled WGS sequence"/>
</dbReference>
<reference evidence="5 6" key="1">
    <citation type="submission" date="2023-05" db="EMBL/GenBank/DDBJ databases">
        <authorList>
            <person name="Zhang X."/>
        </authorList>
    </citation>
    <scope>NUCLEOTIDE SEQUENCE [LARGE SCALE GENOMIC DNA]</scope>
    <source>
        <strain evidence="5 6">DM2B3-1</strain>
    </source>
</reference>
<comment type="caution">
    <text evidence="5">The sequence shown here is derived from an EMBL/GenBank/DDBJ whole genome shotgun (WGS) entry which is preliminary data.</text>
</comment>
<dbReference type="Gene3D" id="1.10.260.40">
    <property type="entry name" value="lambda repressor-like DNA-binding domains"/>
    <property type="match status" value="1"/>
</dbReference>
<keyword evidence="6" id="KW-1185">Reference proteome</keyword>
<dbReference type="PANTHER" id="PTHR46558:SF11">
    <property type="entry name" value="HTH-TYPE TRANSCRIPTIONAL REGULATOR XRE"/>
    <property type="match status" value="1"/>
</dbReference>
<keyword evidence="1" id="KW-0238">DNA-binding</keyword>
<evidence type="ECO:0000313" key="5">
    <source>
        <dbReference type="EMBL" id="MDJ1494564.1"/>
    </source>
</evidence>
<sequence length="127" mass="14482">MKFHERLAQKRKDMGVTQTELAEKIGKSKTAISNYESGRIEPSNEDLVKFAEYFGCSIDYLLTGKEQFSQNETSGFLQEEKVKLENEIKTLLNTIRIMSKQMGKSEASESANRFKSEEEEIMLSEAA</sequence>
<name>A0ABT7CLD9_9BACT</name>
<dbReference type="EMBL" id="JASJOT010000010">
    <property type="protein sequence ID" value="MDJ1494564.1"/>
    <property type="molecule type" value="Genomic_DNA"/>
</dbReference>
<dbReference type="PANTHER" id="PTHR46558">
    <property type="entry name" value="TRACRIPTIONAL REGULATORY PROTEIN-RELATED-RELATED"/>
    <property type="match status" value="1"/>
</dbReference>
<evidence type="ECO:0000313" key="6">
    <source>
        <dbReference type="Proteomes" id="UP001228581"/>
    </source>
</evidence>
<protein>
    <submittedName>
        <fullName evidence="5">Helix-turn-helix transcriptional regulator</fullName>
    </submittedName>
</protein>
<evidence type="ECO:0000256" key="1">
    <source>
        <dbReference type="ARBA" id="ARBA00023125"/>
    </source>
</evidence>
<dbReference type="Pfam" id="PF01381">
    <property type="entry name" value="HTH_3"/>
    <property type="match status" value="1"/>
</dbReference>
<evidence type="ECO:0000259" key="4">
    <source>
        <dbReference type="PROSITE" id="PS50943"/>
    </source>
</evidence>
<dbReference type="CDD" id="cd00093">
    <property type="entry name" value="HTH_XRE"/>
    <property type="match status" value="1"/>
</dbReference>
<feature type="coiled-coil region" evidence="2">
    <location>
        <begin position="74"/>
        <end position="101"/>
    </location>
</feature>
<proteinExistence type="predicted"/>
<feature type="region of interest" description="Disordered" evidence="3">
    <location>
        <begin position="102"/>
        <end position="127"/>
    </location>
</feature>
<dbReference type="RefSeq" id="WP_313997827.1">
    <property type="nucleotide sequence ID" value="NZ_JASJOT010000010.1"/>
</dbReference>
<accession>A0ABT7CLD9</accession>